<dbReference type="Proteomes" id="UP000887576">
    <property type="component" value="Unplaced"/>
</dbReference>
<proteinExistence type="predicted"/>
<accession>A0AC34QGN6</accession>
<organism evidence="1 2">
    <name type="scientific">Panagrolaimus sp. JU765</name>
    <dbReference type="NCBI Taxonomy" id="591449"/>
    <lineage>
        <taxon>Eukaryota</taxon>
        <taxon>Metazoa</taxon>
        <taxon>Ecdysozoa</taxon>
        <taxon>Nematoda</taxon>
        <taxon>Chromadorea</taxon>
        <taxon>Rhabditida</taxon>
        <taxon>Tylenchina</taxon>
        <taxon>Panagrolaimomorpha</taxon>
        <taxon>Panagrolaimoidea</taxon>
        <taxon>Panagrolaimidae</taxon>
        <taxon>Panagrolaimus</taxon>
    </lineage>
</organism>
<evidence type="ECO:0000313" key="2">
    <source>
        <dbReference type="WBParaSite" id="JU765_v2.g1625.t1"/>
    </source>
</evidence>
<dbReference type="WBParaSite" id="JU765_v2.g1625.t1">
    <property type="protein sequence ID" value="JU765_v2.g1625.t1"/>
    <property type="gene ID" value="JU765_v2.g1625"/>
</dbReference>
<evidence type="ECO:0000313" key="1">
    <source>
        <dbReference type="Proteomes" id="UP000887576"/>
    </source>
</evidence>
<sequence length="726" mass="83442">MERLTVVNNKAHKAVFILDRGPTFARYAEVVSLYGTKVQRVGLAPKTLWNCSIDAAIEFQRIVTDIFPSGTHQTRFIISEATSQKLFQNWHRVALNQEEFIQALFEQGCADVNPELDPSVCSITNAIPMALGCFNEWSPLQRRAHECQKKTIEHAIKKKDFYVAVEHTRELDPFPDTLHDTYKLDNNCSLFIITSFNRIDAEFDALCDNIMFNMNAKNRIIDEQNDNSELPIDNLQVYILNVANSFNGNSPVRRTMDGGKLKFCMYTVTGRKLNPYLRRIMMEAYDLTSTTISGIPMKEESSPYNTSEYDVEILHPRALHKHLDTANLLGDSSPIIKRTQEGGYNTVSLRWCNPVQKLRKDAYPIREEGYYATPADASGRPTICFTSFLKKGKSIWLEATVNSKLPENIPGKIITHTVINDVARSGMIIQSLAIGQKLKAHGLQFENVLTKEESTIIEGLDEPEISENYLKELSETMELIVEPRQEQILFDQLDPYLAEYPNERPDISEKIVEHDNIHNMEYLYKAKKDAKRDFIGFSNTLYWDCDKYQNLRDAIKSNDENLISLIKAEVREIIKDFSDRLKNFSEKSSKGDKIMMNRLLIILTDCLVHLAMHKPDLQKLYLMSVCQLVHRYVETIKIKVLAYVMPYEPPELERKLVPLCFRPGYKVELYKGQVFEDDPVKATQTTKPEEKKRKKHDDSSSDEDVDMGELPEDVSTEQEEVKKAEE</sequence>
<name>A0AC34QGN6_9BILA</name>
<reference evidence="2" key="1">
    <citation type="submission" date="2022-11" db="UniProtKB">
        <authorList>
            <consortium name="WormBaseParasite"/>
        </authorList>
    </citation>
    <scope>IDENTIFICATION</scope>
</reference>
<protein>
    <submittedName>
        <fullName evidence="2">Protein asunder</fullName>
    </submittedName>
</protein>